<sequence length="117" mass="13169">MFEACIQGLSDAGLPSPREAYFEACTAASPKADYPWSHPAVYLAGRDSDWFFLGNNPERTTWPVFRKHYERYVLKALQGEILTVPDRAAITGPDSTSSMTVEERKEALDKLRRETGL</sequence>
<dbReference type="EMBL" id="DS999411">
    <property type="protein sequence ID" value="EED35671.1"/>
    <property type="molecule type" value="Genomic_DNA"/>
</dbReference>
<feature type="compositionally biased region" description="Basic and acidic residues" evidence="1">
    <location>
        <begin position="101"/>
        <end position="117"/>
    </location>
</feature>
<dbReference type="HOGENOM" id="CLU_079822_2_1_6"/>
<proteinExistence type="predicted"/>
<dbReference type="Proteomes" id="UP000004699">
    <property type="component" value="Unassembled WGS sequence"/>
</dbReference>
<evidence type="ECO:0000313" key="3">
    <source>
        <dbReference type="Proteomes" id="UP000004699"/>
    </source>
</evidence>
<dbReference type="STRING" id="565045.NOR51B_1618"/>
<name>B8KW99_9GAMM</name>
<keyword evidence="3" id="KW-1185">Reference proteome</keyword>
<feature type="region of interest" description="Disordered" evidence="1">
    <location>
        <begin position="88"/>
        <end position="117"/>
    </location>
</feature>
<evidence type="ECO:0000256" key="1">
    <source>
        <dbReference type="SAM" id="MobiDB-lite"/>
    </source>
</evidence>
<accession>B8KW99</accession>
<evidence type="ECO:0000313" key="2">
    <source>
        <dbReference type="EMBL" id="EED35671.1"/>
    </source>
</evidence>
<protein>
    <submittedName>
        <fullName evidence="2">Uncharacterized protein</fullName>
    </submittedName>
</protein>
<dbReference type="AlphaFoldDB" id="B8KW99"/>
<gene>
    <name evidence="2" type="ORF">NOR51B_1618</name>
</gene>
<organism evidence="2 3">
    <name type="scientific">Luminiphilus syltensis NOR5-1B</name>
    <dbReference type="NCBI Taxonomy" id="565045"/>
    <lineage>
        <taxon>Bacteria</taxon>
        <taxon>Pseudomonadati</taxon>
        <taxon>Pseudomonadota</taxon>
        <taxon>Gammaproteobacteria</taxon>
        <taxon>Cellvibrionales</taxon>
        <taxon>Halieaceae</taxon>
        <taxon>Luminiphilus</taxon>
    </lineage>
</organism>
<reference evidence="3" key="1">
    <citation type="journal article" date="2013" name="BMC Microbiol.">
        <title>Taxonomy and evolution of bacteriochlorophyll a-containing members of the OM60/NOR5 clade of marine gammaproteobacteria: description of Luminiphilus syltensis gen. nov., sp. nov., reclassification of Haliea rubra as Pseudohaliea rubra gen. nov., comb. nov., and emendation of Chromatocurvus halotolerans.</title>
        <authorList>
            <person name="Spring S."/>
            <person name="Riedel T."/>
            <person name="Sproer C."/>
            <person name="Yan S."/>
            <person name="Harder J."/>
            <person name="Fuchs B.M."/>
        </authorList>
    </citation>
    <scope>NUCLEOTIDE SEQUENCE [LARGE SCALE GENOMIC DNA]</scope>
    <source>
        <strain evidence="3">NOR51-B</strain>
    </source>
</reference>